<feature type="compositionally biased region" description="Basic residues" evidence="1">
    <location>
        <begin position="145"/>
        <end position="164"/>
    </location>
</feature>
<comment type="caution">
    <text evidence="2">The sequence shown here is derived from an EMBL/GenBank/DDBJ whole genome shotgun (WGS) entry which is preliminary data.</text>
</comment>
<sequence>MRLPTSRVGWLSLLPPLQGAGGSPKIATRSGVSWNPDAKLFYSGDPCQGAPCLPSGCPGFLGCRWFCYGRRDAPTPEIHGRPGVSGRGFLWKGSCGLASTVCAFPLQESSACPTSLLFRKRAEVQSISNASLFHVSIIYRERERKKERKTNGKHHKKTPPTHRSLHSPIVGPLYRPPWVVGGIHNPTLDPIKHFNTQHRFHTLTAWEWVKCFFWALMPARPFVLMPLTPFMLILSVGCLEQRREPMEIFMDREKYWENVDDYMY</sequence>
<evidence type="ECO:0000256" key="1">
    <source>
        <dbReference type="SAM" id="MobiDB-lite"/>
    </source>
</evidence>
<name>A0ABN9XVW1_9DINO</name>
<gene>
    <name evidence="2" type="ORF">PCOR1329_LOCUS79071</name>
</gene>
<keyword evidence="3" id="KW-1185">Reference proteome</keyword>
<protein>
    <submittedName>
        <fullName evidence="2">Uncharacterized protein</fullName>
    </submittedName>
</protein>
<dbReference type="Proteomes" id="UP001189429">
    <property type="component" value="Unassembled WGS sequence"/>
</dbReference>
<organism evidence="2 3">
    <name type="scientific">Prorocentrum cordatum</name>
    <dbReference type="NCBI Taxonomy" id="2364126"/>
    <lineage>
        <taxon>Eukaryota</taxon>
        <taxon>Sar</taxon>
        <taxon>Alveolata</taxon>
        <taxon>Dinophyceae</taxon>
        <taxon>Prorocentrales</taxon>
        <taxon>Prorocentraceae</taxon>
        <taxon>Prorocentrum</taxon>
    </lineage>
</organism>
<reference evidence="2" key="1">
    <citation type="submission" date="2023-10" db="EMBL/GenBank/DDBJ databases">
        <authorList>
            <person name="Chen Y."/>
            <person name="Shah S."/>
            <person name="Dougan E. K."/>
            <person name="Thang M."/>
            <person name="Chan C."/>
        </authorList>
    </citation>
    <scope>NUCLEOTIDE SEQUENCE [LARGE SCALE GENOMIC DNA]</scope>
</reference>
<evidence type="ECO:0000313" key="2">
    <source>
        <dbReference type="EMBL" id="CAK0902468.1"/>
    </source>
</evidence>
<accession>A0ABN9XVW1</accession>
<evidence type="ECO:0000313" key="3">
    <source>
        <dbReference type="Proteomes" id="UP001189429"/>
    </source>
</evidence>
<feature type="region of interest" description="Disordered" evidence="1">
    <location>
        <begin position="144"/>
        <end position="164"/>
    </location>
</feature>
<feature type="non-terminal residue" evidence="2">
    <location>
        <position position="264"/>
    </location>
</feature>
<proteinExistence type="predicted"/>
<dbReference type="EMBL" id="CAUYUJ010021072">
    <property type="protein sequence ID" value="CAK0902468.1"/>
    <property type="molecule type" value="Genomic_DNA"/>
</dbReference>